<accession>A0A2S6H652</accession>
<evidence type="ECO:0000313" key="2">
    <source>
        <dbReference type="Proteomes" id="UP000240010"/>
    </source>
</evidence>
<proteinExistence type="predicted"/>
<comment type="caution">
    <text evidence="1">The sequence shown here is derived from an EMBL/GenBank/DDBJ whole genome shotgun (WGS) entry which is preliminary data.</text>
</comment>
<dbReference type="InterPro" id="IPR025528">
    <property type="entry name" value="BrnA_antitoxin"/>
</dbReference>
<reference evidence="1 2" key="1">
    <citation type="submission" date="2018-02" db="EMBL/GenBank/DDBJ databases">
        <title>Subsurface microbial communities from deep shales in Ohio and West Virginia, USA.</title>
        <authorList>
            <person name="Wrighton K."/>
        </authorList>
    </citation>
    <scope>NUCLEOTIDE SEQUENCE [LARGE SCALE GENOMIC DNA]</scope>
    <source>
        <strain evidence="1 2">OWC-DMM</strain>
    </source>
</reference>
<dbReference type="Pfam" id="PF14384">
    <property type="entry name" value="BrnA_antitoxin"/>
    <property type="match status" value="1"/>
</dbReference>
<dbReference type="Proteomes" id="UP000240010">
    <property type="component" value="Unassembled WGS sequence"/>
</dbReference>
<sequence length="91" mass="10412">MKPNPELIDDDNPEWTEEDFKNAVPFSALPESLQTTLRGLKGRGKQQSPTKVSMTVRFDRDVLDAFRATGHGWQKRMNDALKEWLKEHATG</sequence>
<name>A0A2S6H652_9GAMM</name>
<evidence type="ECO:0000313" key="1">
    <source>
        <dbReference type="EMBL" id="PPK72947.1"/>
    </source>
</evidence>
<gene>
    <name evidence="1" type="ORF">B0F87_11634</name>
</gene>
<protein>
    <submittedName>
        <fullName evidence="1">Uncharacterized protein (DUF4415 family)</fullName>
    </submittedName>
</protein>
<dbReference type="AlphaFoldDB" id="A0A2S6H652"/>
<dbReference type="EMBL" id="PTIZ01000016">
    <property type="protein sequence ID" value="PPK72947.1"/>
    <property type="molecule type" value="Genomic_DNA"/>
</dbReference>
<organism evidence="1 2">
    <name type="scientific">Methylobacter tundripaludum</name>
    <dbReference type="NCBI Taxonomy" id="173365"/>
    <lineage>
        <taxon>Bacteria</taxon>
        <taxon>Pseudomonadati</taxon>
        <taxon>Pseudomonadota</taxon>
        <taxon>Gammaproteobacteria</taxon>
        <taxon>Methylococcales</taxon>
        <taxon>Methylococcaceae</taxon>
        <taxon>Methylobacter</taxon>
    </lineage>
</organism>
<dbReference type="RefSeq" id="WP_104430355.1">
    <property type="nucleotide sequence ID" value="NZ_PTIZ01000016.1"/>
</dbReference>